<dbReference type="Proteomes" id="UP000245934">
    <property type="component" value="Unassembled WGS sequence"/>
</dbReference>
<keyword evidence="2 8" id="KW-0819">tRNA processing</keyword>
<keyword evidence="5 8" id="KW-0255">Endonuclease</keyword>
<comment type="catalytic activity">
    <reaction evidence="8">
        <text>Endonucleolytic cleavage of RNA, removing 5'-extranucleotides from tRNA precursor.</text>
        <dbReference type="EC" id="3.1.26.5"/>
    </reaction>
</comment>
<evidence type="ECO:0000313" key="10">
    <source>
        <dbReference type="Proteomes" id="UP000245934"/>
    </source>
</evidence>
<accession>A0A2V2N8E1</accession>
<keyword evidence="4 8" id="KW-0479">Metal-binding</keyword>
<keyword evidence="7 8" id="KW-0862">Zinc</keyword>
<comment type="cofactor">
    <cofactor evidence="8">
        <name>Zn(2+)</name>
        <dbReference type="ChEBI" id="CHEBI:29105"/>
    </cofactor>
    <text evidence="8">Binds 1 zinc ion per subunit.</text>
</comment>
<comment type="similarity">
    <text evidence="8">Belongs to the eukaryotic/archaeal RNase P protein component 4 family.</text>
</comment>
<keyword evidence="10" id="KW-1185">Reference proteome</keyword>
<dbReference type="AlphaFoldDB" id="A0A2V2N8E1"/>
<proteinExistence type="inferred from homology"/>
<evidence type="ECO:0000256" key="1">
    <source>
        <dbReference type="ARBA" id="ARBA00022490"/>
    </source>
</evidence>
<organism evidence="9 10">
    <name type="scientific">Methanospirillum stamsii</name>
    <dbReference type="NCBI Taxonomy" id="1277351"/>
    <lineage>
        <taxon>Archaea</taxon>
        <taxon>Methanobacteriati</taxon>
        <taxon>Methanobacteriota</taxon>
        <taxon>Stenosarchaea group</taxon>
        <taxon>Methanomicrobia</taxon>
        <taxon>Methanomicrobiales</taxon>
        <taxon>Methanospirillaceae</taxon>
        <taxon>Methanospirillum</taxon>
    </lineage>
</organism>
<evidence type="ECO:0000256" key="2">
    <source>
        <dbReference type="ARBA" id="ARBA00022694"/>
    </source>
</evidence>
<evidence type="ECO:0000256" key="7">
    <source>
        <dbReference type="ARBA" id="ARBA00022833"/>
    </source>
</evidence>
<feature type="binding site" evidence="8">
    <location>
        <position position="63"/>
    </location>
    <ligand>
        <name>Zn(2+)</name>
        <dbReference type="ChEBI" id="CHEBI:29105"/>
    </ligand>
</feature>
<dbReference type="PANTHER" id="PTHR14742">
    <property type="entry name" value="RIBONUCLEASE P SUBUNIT P21"/>
    <property type="match status" value="1"/>
</dbReference>
<dbReference type="RefSeq" id="WP_109939245.1">
    <property type="nucleotide sequence ID" value="NZ_CP176366.1"/>
</dbReference>
<dbReference type="HAMAP" id="MF_00757">
    <property type="entry name" value="RNase_P_4"/>
    <property type="match status" value="1"/>
</dbReference>
<evidence type="ECO:0000313" key="9">
    <source>
        <dbReference type="EMBL" id="PWR76109.1"/>
    </source>
</evidence>
<evidence type="ECO:0000256" key="8">
    <source>
        <dbReference type="HAMAP-Rule" id="MF_00757"/>
    </source>
</evidence>
<evidence type="ECO:0000256" key="3">
    <source>
        <dbReference type="ARBA" id="ARBA00022722"/>
    </source>
</evidence>
<dbReference type="GO" id="GO:0008270">
    <property type="term" value="F:zinc ion binding"/>
    <property type="evidence" value="ECO:0007669"/>
    <property type="project" value="UniProtKB-UniRule"/>
</dbReference>
<comment type="subunit">
    <text evidence="8">Consists of a catalytic RNA component and at least 4-5 protein subunits.</text>
</comment>
<dbReference type="Gene3D" id="1.20.5.420">
    <property type="entry name" value="Immunoglobulin FC, subunit C"/>
    <property type="match status" value="1"/>
</dbReference>
<evidence type="ECO:0000256" key="4">
    <source>
        <dbReference type="ARBA" id="ARBA00022723"/>
    </source>
</evidence>
<dbReference type="InterPro" id="IPR016432">
    <property type="entry name" value="RNP4"/>
</dbReference>
<dbReference type="PANTHER" id="PTHR14742:SF0">
    <property type="entry name" value="RIBONUCLEASE P PROTEIN SUBUNIT P21"/>
    <property type="match status" value="1"/>
</dbReference>
<feature type="binding site" evidence="8">
    <location>
        <position position="66"/>
    </location>
    <ligand>
        <name>Zn(2+)</name>
        <dbReference type="ChEBI" id="CHEBI:29105"/>
    </ligand>
</feature>
<evidence type="ECO:0000256" key="5">
    <source>
        <dbReference type="ARBA" id="ARBA00022759"/>
    </source>
</evidence>
<feature type="binding site" evidence="8">
    <location>
        <position position="92"/>
    </location>
    <ligand>
        <name>Zn(2+)</name>
        <dbReference type="ChEBI" id="CHEBI:29105"/>
    </ligand>
</feature>
<evidence type="ECO:0000256" key="6">
    <source>
        <dbReference type="ARBA" id="ARBA00022801"/>
    </source>
</evidence>
<dbReference type="GO" id="GO:0030677">
    <property type="term" value="C:ribonuclease P complex"/>
    <property type="evidence" value="ECO:0007669"/>
    <property type="project" value="UniProtKB-UniRule"/>
</dbReference>
<dbReference type="PIRSF" id="PIRSF004878">
    <property type="entry name" value="RNase_P_4"/>
    <property type="match status" value="1"/>
</dbReference>
<dbReference type="EMBL" id="QGMZ01000004">
    <property type="protein sequence ID" value="PWR76109.1"/>
    <property type="molecule type" value="Genomic_DNA"/>
</dbReference>
<protein>
    <recommendedName>
        <fullName evidence="8">Ribonuclease P protein component 4</fullName>
        <shortName evidence="8">RNase P component 4</shortName>
        <ecNumber evidence="8">3.1.26.5</ecNumber>
    </recommendedName>
    <alternativeName>
        <fullName evidence="8">Rpp21</fullName>
    </alternativeName>
</protein>
<name>A0A2V2N8E1_9EURY</name>
<dbReference type="EC" id="3.1.26.5" evidence="8"/>
<dbReference type="Gene3D" id="6.20.50.20">
    <property type="match status" value="1"/>
</dbReference>
<gene>
    <name evidence="8" type="primary">rnp4</name>
    <name evidence="9" type="ORF">DLD82_01025</name>
</gene>
<dbReference type="GO" id="GO:0005737">
    <property type="term" value="C:cytoplasm"/>
    <property type="evidence" value="ECO:0007669"/>
    <property type="project" value="UniProtKB-SubCell"/>
</dbReference>
<sequence>MSKKSPRSDRRQIALERIRILFDKADEFLSWDSEFSNRCIRHACLIAMKERIRIPLPLKRRYCRVCKTYLVPGKTGRVRIDRGRVIITCLSCGWHRRFPLSRRKNNHGKEEKNV</sequence>
<comment type="caution">
    <text evidence="9">The sequence shown here is derived from an EMBL/GenBank/DDBJ whole genome shotgun (WGS) entry which is preliminary data.</text>
</comment>
<dbReference type="InterPro" id="IPR007175">
    <property type="entry name" value="Rpr2/Snm1/Rpp21"/>
</dbReference>
<dbReference type="GeneID" id="97609196"/>
<keyword evidence="3 8" id="KW-0540">Nuclease</keyword>
<dbReference type="GO" id="GO:0004526">
    <property type="term" value="F:ribonuclease P activity"/>
    <property type="evidence" value="ECO:0007669"/>
    <property type="project" value="UniProtKB-UniRule"/>
</dbReference>
<keyword evidence="1 8" id="KW-0963">Cytoplasm</keyword>
<keyword evidence="6 8" id="KW-0378">Hydrolase</keyword>
<comment type="function">
    <text evidence="8">Part of ribonuclease P, a protein complex that generates mature tRNA molecules by cleaving their 5'-ends.</text>
</comment>
<reference evidence="9 10" key="1">
    <citation type="submission" date="2018-05" db="EMBL/GenBank/DDBJ databases">
        <title>Draft genome of Methanospirillum stamsii Pt1.</title>
        <authorList>
            <person name="Dueholm M.S."/>
            <person name="Nielsen P.H."/>
            <person name="Bakmann L.F."/>
            <person name="Otzen D.E."/>
        </authorList>
    </citation>
    <scope>NUCLEOTIDE SEQUENCE [LARGE SCALE GENOMIC DNA]</scope>
    <source>
        <strain evidence="9 10">Pt1</strain>
    </source>
</reference>
<comment type="subcellular location">
    <subcellularLocation>
        <location evidence="8">Cytoplasm</location>
    </subcellularLocation>
</comment>
<dbReference type="GO" id="GO:0001682">
    <property type="term" value="P:tRNA 5'-leader removal"/>
    <property type="evidence" value="ECO:0007669"/>
    <property type="project" value="UniProtKB-UniRule"/>
</dbReference>
<dbReference type="OrthoDB" id="10058at2157"/>
<dbReference type="Pfam" id="PF04032">
    <property type="entry name" value="Rpr2"/>
    <property type="match status" value="1"/>
</dbReference>
<feature type="binding site" evidence="8">
    <location>
        <position position="89"/>
    </location>
    <ligand>
        <name>Zn(2+)</name>
        <dbReference type="ChEBI" id="CHEBI:29105"/>
    </ligand>
</feature>